<gene>
    <name evidence="1" type="ORF">S03H2_06999</name>
</gene>
<protein>
    <submittedName>
        <fullName evidence="1">Uncharacterized protein</fullName>
    </submittedName>
</protein>
<evidence type="ECO:0000313" key="1">
    <source>
        <dbReference type="EMBL" id="GAH21039.1"/>
    </source>
</evidence>
<accession>X1EV50</accession>
<comment type="caution">
    <text evidence="1">The sequence shown here is derived from an EMBL/GenBank/DDBJ whole genome shotgun (WGS) entry which is preliminary data.</text>
</comment>
<dbReference type="EMBL" id="BARU01003161">
    <property type="protein sequence ID" value="GAH21039.1"/>
    <property type="molecule type" value="Genomic_DNA"/>
</dbReference>
<name>X1EV50_9ZZZZ</name>
<organism evidence="1">
    <name type="scientific">marine sediment metagenome</name>
    <dbReference type="NCBI Taxonomy" id="412755"/>
    <lineage>
        <taxon>unclassified sequences</taxon>
        <taxon>metagenomes</taxon>
        <taxon>ecological metagenomes</taxon>
    </lineage>
</organism>
<sequence>MIVDVRLFEKVVRIYDKVLQVNATATRDLKIVRLDENDKFVFIDLDIDYWEELIIKK</sequence>
<proteinExistence type="predicted"/>
<dbReference type="AlphaFoldDB" id="X1EV50"/>
<reference evidence="1" key="1">
    <citation type="journal article" date="2014" name="Front. Microbiol.">
        <title>High frequency of phylogenetically diverse reductive dehalogenase-homologous genes in deep subseafloor sedimentary metagenomes.</title>
        <authorList>
            <person name="Kawai M."/>
            <person name="Futagami T."/>
            <person name="Toyoda A."/>
            <person name="Takaki Y."/>
            <person name="Nishi S."/>
            <person name="Hori S."/>
            <person name="Arai W."/>
            <person name="Tsubouchi T."/>
            <person name="Morono Y."/>
            <person name="Uchiyama I."/>
            <person name="Ito T."/>
            <person name="Fujiyama A."/>
            <person name="Inagaki F."/>
            <person name="Takami H."/>
        </authorList>
    </citation>
    <scope>NUCLEOTIDE SEQUENCE</scope>
    <source>
        <strain evidence="1">Expedition CK06-06</strain>
    </source>
</reference>